<dbReference type="RefSeq" id="WP_068574714.1">
    <property type="nucleotide sequence ID" value="NZ_LSRE01000050.1"/>
</dbReference>
<dbReference type="Proteomes" id="UP000070409">
    <property type="component" value="Unassembled WGS sequence"/>
</dbReference>
<protein>
    <recommendedName>
        <fullName evidence="6">Secreted protein</fullName>
    </recommendedName>
</protein>
<evidence type="ECO:0000256" key="1">
    <source>
        <dbReference type="SAM" id="SignalP"/>
    </source>
</evidence>
<evidence type="ECO:0000313" key="2">
    <source>
        <dbReference type="EMBL" id="KXO89204.1"/>
    </source>
</evidence>
<organism evidence="3 4">
    <name type="scientific">Tsukamurella pseudospumae</name>
    <dbReference type="NCBI Taxonomy" id="239498"/>
    <lineage>
        <taxon>Bacteria</taxon>
        <taxon>Bacillati</taxon>
        <taxon>Actinomycetota</taxon>
        <taxon>Actinomycetes</taxon>
        <taxon>Mycobacteriales</taxon>
        <taxon>Tsukamurellaceae</taxon>
        <taxon>Tsukamurella</taxon>
    </lineage>
</organism>
<reference evidence="2 5" key="1">
    <citation type="submission" date="2016-02" db="EMBL/GenBank/DDBJ databases">
        <authorList>
            <person name="Teng J.L."/>
            <person name="Tang Y."/>
            <person name="Huang Y."/>
            <person name="Guo F."/>
            <person name="Wei W."/>
            <person name="Chen J.H."/>
            <person name="Wong S.Y."/>
            <person name="Lau S.K."/>
            <person name="Woo P.C."/>
        </authorList>
    </citation>
    <scope>NUCLEOTIDE SEQUENCE [LARGE SCALE GENOMIC DNA]</scope>
    <source>
        <strain evidence="2 5">JCM 13375</strain>
    </source>
</reference>
<evidence type="ECO:0008006" key="6">
    <source>
        <dbReference type="Google" id="ProtNLM"/>
    </source>
</evidence>
<evidence type="ECO:0000313" key="4">
    <source>
        <dbReference type="Proteomes" id="UP000070258"/>
    </source>
</evidence>
<dbReference type="EMBL" id="LSRE01000050">
    <property type="protein sequence ID" value="KXO89204.1"/>
    <property type="molecule type" value="Genomic_DNA"/>
</dbReference>
<name>A0A137ZZU7_9ACTN</name>
<sequence length="76" mass="7682">MRTFIKTAMISTVAGAALILAAAPANAGPSDDYDYATGAVGESCAAQSLGKLALDRYSGIVLTCTDAGTWQIPKAS</sequence>
<comment type="caution">
    <text evidence="3">The sequence shown here is derived from an EMBL/GenBank/DDBJ whole genome shotgun (WGS) entry which is preliminary data.</text>
</comment>
<feature type="signal peptide" evidence="1">
    <location>
        <begin position="1"/>
        <end position="27"/>
    </location>
</feature>
<proteinExistence type="predicted"/>
<gene>
    <name evidence="3" type="ORF">AXK60_17965</name>
    <name evidence="2" type="ORF">AXK61_11390</name>
</gene>
<dbReference type="EMBL" id="LSRF01000058">
    <property type="protein sequence ID" value="KXP03687.1"/>
    <property type="molecule type" value="Genomic_DNA"/>
</dbReference>
<reference evidence="4" key="3">
    <citation type="submission" date="2016-02" db="EMBL/GenBank/DDBJ databases">
        <authorList>
            <person name="Wen L."/>
            <person name="He K."/>
            <person name="Yang H."/>
        </authorList>
    </citation>
    <scope>NUCLEOTIDE SEQUENCE [LARGE SCALE GENOMIC DNA]</scope>
    <source>
        <strain evidence="4">JCM 15929</strain>
    </source>
</reference>
<dbReference type="OrthoDB" id="4775323at2"/>
<evidence type="ECO:0000313" key="3">
    <source>
        <dbReference type="EMBL" id="KXP03687.1"/>
    </source>
</evidence>
<dbReference type="STRING" id="239498.AXK60_17965"/>
<dbReference type="Proteomes" id="UP000070258">
    <property type="component" value="Unassembled WGS sequence"/>
</dbReference>
<reference evidence="3" key="2">
    <citation type="submission" date="2016-02" db="EMBL/GenBank/DDBJ databases">
        <authorList>
            <person name="Teng J.L."/>
            <person name="Yang Y."/>
            <person name="Huang Y."/>
            <person name="Guo F."/>
            <person name="Wei W."/>
            <person name="Chen J.H."/>
            <person name="Wong S.Y."/>
            <person name="Lau S.K."/>
            <person name="Woo P.C."/>
        </authorList>
    </citation>
    <scope>NUCLEOTIDE SEQUENCE</scope>
    <source>
        <strain evidence="3">JCM 15929</strain>
    </source>
</reference>
<evidence type="ECO:0000313" key="5">
    <source>
        <dbReference type="Proteomes" id="UP000070409"/>
    </source>
</evidence>
<keyword evidence="5" id="KW-1185">Reference proteome</keyword>
<dbReference type="AlphaFoldDB" id="A0A137ZZU7"/>
<keyword evidence="1" id="KW-0732">Signal</keyword>
<feature type="chain" id="PRO_5007482862" description="Secreted protein" evidence="1">
    <location>
        <begin position="28"/>
        <end position="76"/>
    </location>
</feature>
<accession>A0A137ZZU7</accession>